<dbReference type="Pfam" id="PF08808">
    <property type="entry name" value="RES"/>
    <property type="match status" value="1"/>
</dbReference>
<organism evidence="3 4">
    <name type="scientific">Serratia marcescens</name>
    <dbReference type="NCBI Taxonomy" id="615"/>
    <lineage>
        <taxon>Bacteria</taxon>
        <taxon>Pseudomonadati</taxon>
        <taxon>Pseudomonadota</taxon>
        <taxon>Gammaproteobacteria</taxon>
        <taxon>Enterobacterales</taxon>
        <taxon>Yersiniaceae</taxon>
        <taxon>Serratia</taxon>
    </lineage>
</organism>
<dbReference type="Proteomes" id="UP000037482">
    <property type="component" value="Unassembled WGS sequence"/>
</dbReference>
<dbReference type="RefSeq" id="WP_049294719.1">
    <property type="nucleotide sequence ID" value="NZ_JARSAY010000003.1"/>
</dbReference>
<evidence type="ECO:0000259" key="2">
    <source>
        <dbReference type="SMART" id="SM00953"/>
    </source>
</evidence>
<accession>A0A656VQ43</accession>
<reference evidence="3 4" key="1">
    <citation type="submission" date="2015-06" db="EMBL/GenBank/DDBJ databases">
        <title>Draft Genome of Serratia marcescens Strain AH0650_Sm1.</title>
        <authorList>
            <person name="Wan Y."/>
            <person name="Gorrie C."/>
            <person name="Holt K."/>
        </authorList>
    </citation>
    <scope>NUCLEOTIDE SEQUENCE [LARGE SCALE GENOMIC DNA]</scope>
    <source>
        <strain evidence="3 4">AH0650_Sm1</strain>
    </source>
</reference>
<gene>
    <name evidence="3" type="ORF">AB868_00089</name>
</gene>
<dbReference type="InterPro" id="IPR014914">
    <property type="entry name" value="RES_dom"/>
</dbReference>
<comment type="caution">
    <text evidence="3">The sequence shown here is derived from an EMBL/GenBank/DDBJ whole genome shotgun (WGS) entry which is preliminary data.</text>
</comment>
<evidence type="ECO:0000313" key="3">
    <source>
        <dbReference type="EMBL" id="KMU54181.1"/>
    </source>
</evidence>
<feature type="region of interest" description="Disordered" evidence="1">
    <location>
        <begin position="1"/>
        <end position="27"/>
    </location>
</feature>
<name>A0A656VQ43_SERMA</name>
<dbReference type="AlphaFoldDB" id="A0A656VQ43"/>
<evidence type="ECO:0000256" key="1">
    <source>
        <dbReference type="SAM" id="MobiDB-lite"/>
    </source>
</evidence>
<sequence length="236" mass="26050">MAKRKARLPGDEGLQAPADEVDPAPPLPWEKLDTTSFTLKARTVLHRVHQARYKADQFNPGRVGNARFSPIQNADAEAIPTLYAGVTMACAMMETVFHDVPYAPGVKTLDKGKLSGQVHSMVEVTQDLQLTDLSSVPLRKLGVSRKQLIDTEKDQYPATRQWAEAIHRQSPESQGLSWISRQDDTARAMVLFGDRIPAKALSQQGDSRSLLDDTEAYDEVFDLAEQLGVLIVQGKA</sequence>
<dbReference type="EMBL" id="LFJS01000001">
    <property type="protein sequence ID" value="KMU54181.1"/>
    <property type="molecule type" value="Genomic_DNA"/>
</dbReference>
<proteinExistence type="predicted"/>
<feature type="domain" description="RES" evidence="2">
    <location>
        <begin position="60"/>
        <end position="204"/>
    </location>
</feature>
<evidence type="ECO:0000313" key="4">
    <source>
        <dbReference type="Proteomes" id="UP000037482"/>
    </source>
</evidence>
<protein>
    <submittedName>
        <fullName evidence="3">RES domain protein</fullName>
    </submittedName>
</protein>
<dbReference type="SMART" id="SM00953">
    <property type="entry name" value="RES"/>
    <property type="match status" value="1"/>
</dbReference>